<dbReference type="RefSeq" id="WP_137264186.1">
    <property type="nucleotide sequence ID" value="NZ_SZQL01000040.1"/>
</dbReference>
<accession>A0A4U3KPQ3</accession>
<evidence type="ECO:0000313" key="2">
    <source>
        <dbReference type="Proteomes" id="UP000305848"/>
    </source>
</evidence>
<dbReference type="OrthoDB" id="673636at2"/>
<name>A0A4U3KPQ3_9BACT</name>
<dbReference type="Proteomes" id="UP000305848">
    <property type="component" value="Unassembled WGS sequence"/>
</dbReference>
<protein>
    <submittedName>
        <fullName evidence="1">Uncharacterized protein</fullName>
    </submittedName>
</protein>
<gene>
    <name evidence="1" type="ORF">FC093_23065</name>
</gene>
<dbReference type="AlphaFoldDB" id="A0A4U3KPQ3"/>
<comment type="caution">
    <text evidence="1">The sequence shown here is derived from an EMBL/GenBank/DDBJ whole genome shotgun (WGS) entry which is preliminary data.</text>
</comment>
<organism evidence="1 2">
    <name type="scientific">Ilyomonas limi</name>
    <dbReference type="NCBI Taxonomy" id="2575867"/>
    <lineage>
        <taxon>Bacteria</taxon>
        <taxon>Pseudomonadati</taxon>
        <taxon>Bacteroidota</taxon>
        <taxon>Chitinophagia</taxon>
        <taxon>Chitinophagales</taxon>
        <taxon>Chitinophagaceae</taxon>
        <taxon>Ilyomonas</taxon>
    </lineage>
</organism>
<proteinExistence type="predicted"/>
<sequence>MKFIKEHLTCNSYEWSLSNQTGMREMVPTRNRFDRFNGNCVLHMLNLFNKFIAHLTLQDGQQLESMIANELPLALSSELSVFNWLKGKYIYSKPFCELK</sequence>
<evidence type="ECO:0000313" key="1">
    <source>
        <dbReference type="EMBL" id="TKK64188.1"/>
    </source>
</evidence>
<keyword evidence="2" id="KW-1185">Reference proteome</keyword>
<reference evidence="1 2" key="1">
    <citation type="submission" date="2019-05" db="EMBL/GenBank/DDBJ databases">
        <title>Panacibacter sp. strain 17mud1-8 Genome sequencing and assembly.</title>
        <authorList>
            <person name="Chhetri G."/>
        </authorList>
    </citation>
    <scope>NUCLEOTIDE SEQUENCE [LARGE SCALE GENOMIC DNA]</scope>
    <source>
        <strain evidence="1 2">17mud1-8</strain>
    </source>
</reference>
<dbReference type="EMBL" id="SZQL01000040">
    <property type="protein sequence ID" value="TKK64188.1"/>
    <property type="molecule type" value="Genomic_DNA"/>
</dbReference>